<dbReference type="AlphaFoldDB" id="H8X720"/>
<dbReference type="eggNOG" id="KOG4472">
    <property type="taxonomic scope" value="Eukaryota"/>
</dbReference>
<dbReference type="Pfam" id="PF01793">
    <property type="entry name" value="Glyco_transf_15"/>
    <property type="match status" value="1"/>
</dbReference>
<evidence type="ECO:0000256" key="6">
    <source>
        <dbReference type="PIRSR" id="PIRSR018153-1"/>
    </source>
</evidence>
<comment type="similarity">
    <text evidence="2">Belongs to the glycosyltransferase 15 family.</text>
</comment>
<evidence type="ECO:0000256" key="2">
    <source>
        <dbReference type="ARBA" id="ARBA00007677"/>
    </source>
</evidence>
<dbReference type="PANTHER" id="PTHR31121">
    <property type="entry name" value="ALPHA-1,2 MANNOSYLTRANSFERASE KTR1"/>
    <property type="match status" value="1"/>
</dbReference>
<keyword evidence="8" id="KW-0812">Transmembrane</keyword>
<dbReference type="FunFam" id="3.90.550.10:FF:000051">
    <property type="entry name" value="Alpha-1,2-mannosyltransferase (Ktr4)"/>
    <property type="match status" value="1"/>
</dbReference>
<proteinExistence type="inferred from homology"/>
<dbReference type="PANTHER" id="PTHR31121:SF6">
    <property type="entry name" value="ALPHA-1,2 MANNOSYLTRANSFERASE KTR1"/>
    <property type="match status" value="1"/>
</dbReference>
<feature type="transmembrane region" description="Helical" evidence="8">
    <location>
        <begin position="10"/>
        <end position="27"/>
    </location>
</feature>
<feature type="region of interest" description="Disordered" evidence="7">
    <location>
        <begin position="54"/>
        <end position="122"/>
    </location>
</feature>
<evidence type="ECO:0000256" key="1">
    <source>
        <dbReference type="ARBA" id="ARBA00004606"/>
    </source>
</evidence>
<dbReference type="GO" id="GO:0006487">
    <property type="term" value="P:protein N-linked glycosylation"/>
    <property type="evidence" value="ECO:0007669"/>
    <property type="project" value="TreeGrafter"/>
</dbReference>
<dbReference type="GO" id="GO:0000032">
    <property type="term" value="P:cell wall mannoprotein biosynthetic process"/>
    <property type="evidence" value="ECO:0007669"/>
    <property type="project" value="TreeGrafter"/>
</dbReference>
<dbReference type="InterPro" id="IPR002685">
    <property type="entry name" value="Glyco_trans_15"/>
</dbReference>
<dbReference type="OrthoDB" id="439943at2759"/>
<evidence type="ECO:0000256" key="4">
    <source>
        <dbReference type="ARBA" id="ARBA00022679"/>
    </source>
</evidence>
<dbReference type="GeneID" id="14540738"/>
<dbReference type="HOGENOM" id="CLU_024327_0_1_1"/>
<keyword evidence="3" id="KW-0328">Glycosyltransferase</keyword>
<dbReference type="EMBL" id="HE681723">
    <property type="protein sequence ID" value="CCG23948.1"/>
    <property type="molecule type" value="Genomic_DNA"/>
</dbReference>
<evidence type="ECO:0000256" key="7">
    <source>
        <dbReference type="SAM" id="MobiDB-lite"/>
    </source>
</evidence>
<dbReference type="GO" id="GO:0016020">
    <property type="term" value="C:membrane"/>
    <property type="evidence" value="ECO:0007669"/>
    <property type="project" value="UniProtKB-SubCell"/>
</dbReference>
<protein>
    <submittedName>
        <fullName evidence="9">Uncharacterized protein</fullName>
    </submittedName>
</protein>
<name>H8X720_CANO9</name>
<dbReference type="Proteomes" id="UP000005018">
    <property type="component" value="Chromosome 5"/>
</dbReference>
<keyword evidence="8" id="KW-0472">Membrane</keyword>
<reference evidence="9 10" key="1">
    <citation type="journal article" date="2012" name="PLoS ONE">
        <title>Sequence and analysis of the genome of the pathogenic yeast Candida orthopsilosis.</title>
        <authorList>
            <person name="Riccombeni A."/>
            <person name="Vidanes G."/>
            <person name="Proux-Wera E."/>
            <person name="Wolfe K.H."/>
            <person name="Butler G."/>
        </authorList>
    </citation>
    <scope>NUCLEOTIDE SEQUENCE [LARGE SCALE GENOMIC DNA]</scope>
    <source>
        <strain evidence="9 10">Co 90-125</strain>
    </source>
</reference>
<dbReference type="GO" id="GO:0006493">
    <property type="term" value="P:protein O-linked glycosylation"/>
    <property type="evidence" value="ECO:0007669"/>
    <property type="project" value="TreeGrafter"/>
</dbReference>
<keyword evidence="10" id="KW-1185">Reference proteome</keyword>
<dbReference type="InterPro" id="IPR029044">
    <property type="entry name" value="Nucleotide-diphossugar_trans"/>
</dbReference>
<evidence type="ECO:0000256" key="5">
    <source>
        <dbReference type="ARBA" id="ARBA00022968"/>
    </source>
</evidence>
<comment type="subcellular location">
    <subcellularLocation>
        <location evidence="1">Membrane</location>
        <topology evidence="1">Single-pass type II membrane protein</topology>
    </subcellularLocation>
</comment>
<gene>
    <name evidence="9" type="ORF">CORT_0E03600</name>
</gene>
<keyword evidence="5" id="KW-0735">Signal-anchor</keyword>
<feature type="compositionally biased region" description="Low complexity" evidence="7">
    <location>
        <begin position="54"/>
        <end position="108"/>
    </location>
</feature>
<keyword evidence="8" id="KW-1133">Transmembrane helix</keyword>
<dbReference type="SUPFAM" id="SSF53448">
    <property type="entry name" value="Nucleotide-diphospho-sugar transferases"/>
    <property type="match status" value="1"/>
</dbReference>
<evidence type="ECO:0000313" key="10">
    <source>
        <dbReference type="Proteomes" id="UP000005018"/>
    </source>
</evidence>
<dbReference type="GO" id="GO:0005794">
    <property type="term" value="C:Golgi apparatus"/>
    <property type="evidence" value="ECO:0007669"/>
    <property type="project" value="TreeGrafter"/>
</dbReference>
<organism evidence="9 10">
    <name type="scientific">Candida orthopsilosis (strain 90-125)</name>
    <name type="common">Yeast</name>
    <dbReference type="NCBI Taxonomy" id="1136231"/>
    <lineage>
        <taxon>Eukaryota</taxon>
        <taxon>Fungi</taxon>
        <taxon>Dikarya</taxon>
        <taxon>Ascomycota</taxon>
        <taxon>Saccharomycotina</taxon>
        <taxon>Pichiomycetes</taxon>
        <taxon>Debaryomycetaceae</taxon>
        <taxon>Candida/Lodderomyces clade</taxon>
        <taxon>Candida</taxon>
    </lineage>
</organism>
<evidence type="ECO:0000313" key="9">
    <source>
        <dbReference type="EMBL" id="CCG23948.1"/>
    </source>
</evidence>
<dbReference type="KEGG" id="cot:CORT_0E03600"/>
<dbReference type="RefSeq" id="XP_003870079.1">
    <property type="nucleotide sequence ID" value="XM_003870030.1"/>
</dbReference>
<keyword evidence="4" id="KW-0808">Transferase</keyword>
<dbReference type="PROSITE" id="PS51257">
    <property type="entry name" value="PROKAR_LIPOPROTEIN"/>
    <property type="match status" value="1"/>
</dbReference>
<dbReference type="GO" id="GO:0000026">
    <property type="term" value="F:alpha-1,2-mannosyltransferase activity"/>
    <property type="evidence" value="ECO:0007669"/>
    <property type="project" value="TreeGrafter"/>
</dbReference>
<evidence type="ECO:0000256" key="3">
    <source>
        <dbReference type="ARBA" id="ARBA00022676"/>
    </source>
</evidence>
<sequence>MVITRSNARLIRFVVFALVLIGCGYLLTKGSSYEPPQVQQLKQQGVDASQLQQQQPAAVAAAPKLQQQQQQQQQQLQKPAAQQPPAQQPPAQADTAGAAKAGTQTSGQTPNLPYTPKNMGPLAKAFLGEDKKTPQYIPQKNIDPSTYSSKDKIKAAFVGLARNQDLNGFLESIKTIEQRFNNKFHYDWVFLNEVEFSEEFKTTISNAVSGEAKFGLIPAEHWSYPEWIDQEKAAFVREDMKDRKIIYGDSASYRHMCRFESGFFWRQDILKDYEYYWRVDPDVKLFCDIDYDVFKWMKDNDKQYSFTISLPEYKETIPTLWKTTKEFIDKNPQYLAQNNMMNWLSNDGGETYNGCHFWSNFEIASLDFWRSDAYKAYFEYLDKAGGFFYERWGDAPVHSIAAALFLPKEKIHFFEDIGYYHVPFTNCPVDPQVREERNCDCDPTKDFTWRGYSCVNKYYKVNNYKRQKNWEKFTD</sequence>
<dbReference type="Gene3D" id="3.90.550.10">
    <property type="entry name" value="Spore Coat Polysaccharide Biosynthesis Protein SpsA, Chain A"/>
    <property type="match status" value="1"/>
</dbReference>
<feature type="active site" description="Nucleophile" evidence="6">
    <location>
        <position position="362"/>
    </location>
</feature>
<dbReference type="PIRSF" id="PIRSF018153">
    <property type="entry name" value="Glyco_trans_15"/>
    <property type="match status" value="1"/>
</dbReference>
<accession>H8X720</accession>
<evidence type="ECO:0000256" key="8">
    <source>
        <dbReference type="SAM" id="Phobius"/>
    </source>
</evidence>